<evidence type="ECO:0000313" key="3">
    <source>
        <dbReference type="Proteomes" id="UP000766486"/>
    </source>
</evidence>
<protein>
    <submittedName>
        <fullName evidence="2">Uncharacterized protein</fullName>
    </submittedName>
</protein>
<keyword evidence="1" id="KW-0812">Transmembrane</keyword>
<sequence length="140" mass="15549">MIFAAISLLPSFNSQDLSKQALELAQWTALKDYIDKCHSAADSGTISPECNEALSSTLPPPPHVKLNSSTPLISRALAELFERHETYLPLTTPRWPLAPQSILVLGLLLILVLSTVFFIICALLESKRKTMDRGDEERIF</sequence>
<gene>
    <name evidence="2" type="ORF">CLO192961_LOCUS490203</name>
</gene>
<evidence type="ECO:0000256" key="1">
    <source>
        <dbReference type="SAM" id="Phobius"/>
    </source>
</evidence>
<comment type="caution">
    <text evidence="2">The sequence shown here is derived from an EMBL/GenBank/DDBJ whole genome shotgun (WGS) entry which is preliminary data.</text>
</comment>
<dbReference type="EMBL" id="CABFNS010001079">
    <property type="protein sequence ID" value="VUC37953.1"/>
    <property type="molecule type" value="Genomic_DNA"/>
</dbReference>
<feature type="non-terminal residue" evidence="2">
    <location>
        <position position="140"/>
    </location>
</feature>
<proteinExistence type="predicted"/>
<dbReference type="Proteomes" id="UP000766486">
    <property type="component" value="Unassembled WGS sequence"/>
</dbReference>
<organism evidence="2 3">
    <name type="scientific">Bionectria ochroleuca</name>
    <name type="common">Gliocladium roseum</name>
    <dbReference type="NCBI Taxonomy" id="29856"/>
    <lineage>
        <taxon>Eukaryota</taxon>
        <taxon>Fungi</taxon>
        <taxon>Dikarya</taxon>
        <taxon>Ascomycota</taxon>
        <taxon>Pezizomycotina</taxon>
        <taxon>Sordariomycetes</taxon>
        <taxon>Hypocreomycetidae</taxon>
        <taxon>Hypocreales</taxon>
        <taxon>Bionectriaceae</taxon>
        <taxon>Clonostachys</taxon>
    </lineage>
</organism>
<feature type="transmembrane region" description="Helical" evidence="1">
    <location>
        <begin position="102"/>
        <end position="124"/>
    </location>
</feature>
<keyword evidence="1" id="KW-0472">Membrane</keyword>
<evidence type="ECO:0000313" key="2">
    <source>
        <dbReference type="EMBL" id="VUC37953.1"/>
    </source>
</evidence>
<name>A0ABY6V2H5_BIOOC</name>
<accession>A0ABY6V2H5</accession>
<keyword evidence="3" id="KW-1185">Reference proteome</keyword>
<reference evidence="2 3" key="1">
    <citation type="submission" date="2019-06" db="EMBL/GenBank/DDBJ databases">
        <authorList>
            <person name="Broberg M."/>
        </authorList>
    </citation>
    <scope>NUCLEOTIDE SEQUENCE [LARGE SCALE GENOMIC DNA]</scope>
</reference>
<keyword evidence="1" id="KW-1133">Transmembrane helix</keyword>